<protein>
    <recommendedName>
        <fullName evidence="4">Tetratricopeptide repeat protein</fullName>
    </recommendedName>
</protein>
<organism evidence="2 3">
    <name type="scientific">Catenulispora yoronensis</name>
    <dbReference type="NCBI Taxonomy" id="450799"/>
    <lineage>
        <taxon>Bacteria</taxon>
        <taxon>Bacillati</taxon>
        <taxon>Actinomycetota</taxon>
        <taxon>Actinomycetes</taxon>
        <taxon>Catenulisporales</taxon>
        <taxon>Catenulisporaceae</taxon>
        <taxon>Catenulispora</taxon>
    </lineage>
</organism>
<feature type="compositionally biased region" description="Basic and acidic residues" evidence="1">
    <location>
        <begin position="1"/>
        <end position="17"/>
    </location>
</feature>
<proteinExistence type="predicted"/>
<sequence length="617" mass="65812">MDGHSHDEHDHTHDHTHAPTHTHTAACDTGCCERLEAEGEVAAARLILDGGDLEHAANHVAGAIGTDPSLPEAHEALAELVARVGGPYAALQLFPDTERYTGALACRAELLAAVGRTDEAVHLLAGVMAAAPARPWADVAWLADPELPARLNPATLTQSVLRLCQGLGDPVSEEDFAALVHFYRVIAAVVARGDDPQLAAVACGLARRLGDADQAIRWGEAAVRGGAGAMGAIMLGNALRRFGRIQDAIALWTRTVEEDPSQTYLMVDLAESLSGVGRRAEGVALLEKVVATDPGHEKAAPALLGMRFEADGDPAHLLALADHYRAHPDHDYAAYLLGHHSRGLTWVGQVAGATEACVNVLRQLIEADNFGITGEMSLSIIEPPSALATLRLVVPDLKMSFLEIGDPDPRRAARPVDVAVWQYAGLDAVPVHAPPSPRTTALVADLATPNWPGPTGLYDHAVALAGVPVAELLGVLAHLPAPQDAPWPDEFAMRAPDYWVRSIQTVACVGIAHHGADEPWASSERRRILLDLLDGAEDWICEAAGMALVAIGWAFPETRTEVLERLLNRLALFVQAAEARPVTVLGSMCNLVLACPWLDRRGASYVLDVLKRLESED</sequence>
<evidence type="ECO:0008006" key="4">
    <source>
        <dbReference type="Google" id="ProtNLM"/>
    </source>
</evidence>
<gene>
    <name evidence="2" type="ORF">GCM10009839_35460</name>
</gene>
<comment type="caution">
    <text evidence="2">The sequence shown here is derived from an EMBL/GenBank/DDBJ whole genome shotgun (WGS) entry which is preliminary data.</text>
</comment>
<evidence type="ECO:0000256" key="1">
    <source>
        <dbReference type="SAM" id="MobiDB-lite"/>
    </source>
</evidence>
<reference evidence="3" key="1">
    <citation type="journal article" date="2019" name="Int. J. Syst. Evol. Microbiol.">
        <title>The Global Catalogue of Microorganisms (GCM) 10K type strain sequencing project: providing services to taxonomists for standard genome sequencing and annotation.</title>
        <authorList>
            <consortium name="The Broad Institute Genomics Platform"/>
            <consortium name="The Broad Institute Genome Sequencing Center for Infectious Disease"/>
            <person name="Wu L."/>
            <person name="Ma J."/>
        </authorList>
    </citation>
    <scope>NUCLEOTIDE SEQUENCE [LARGE SCALE GENOMIC DNA]</scope>
    <source>
        <strain evidence="3">JCM 16014</strain>
    </source>
</reference>
<name>A0ABP5FUZ8_9ACTN</name>
<dbReference type="EMBL" id="BAAAQN010000018">
    <property type="protein sequence ID" value="GAA2032246.1"/>
    <property type="molecule type" value="Genomic_DNA"/>
</dbReference>
<dbReference type="Proteomes" id="UP001500751">
    <property type="component" value="Unassembled WGS sequence"/>
</dbReference>
<evidence type="ECO:0000313" key="3">
    <source>
        <dbReference type="Proteomes" id="UP001500751"/>
    </source>
</evidence>
<keyword evidence="3" id="KW-1185">Reference proteome</keyword>
<feature type="region of interest" description="Disordered" evidence="1">
    <location>
        <begin position="1"/>
        <end position="24"/>
    </location>
</feature>
<dbReference type="InterPro" id="IPR011990">
    <property type="entry name" value="TPR-like_helical_dom_sf"/>
</dbReference>
<dbReference type="RefSeq" id="WP_344666707.1">
    <property type="nucleotide sequence ID" value="NZ_BAAAQN010000018.1"/>
</dbReference>
<dbReference type="Gene3D" id="1.25.40.10">
    <property type="entry name" value="Tetratricopeptide repeat domain"/>
    <property type="match status" value="1"/>
</dbReference>
<accession>A0ABP5FUZ8</accession>
<dbReference type="SUPFAM" id="SSF48452">
    <property type="entry name" value="TPR-like"/>
    <property type="match status" value="1"/>
</dbReference>
<evidence type="ECO:0000313" key="2">
    <source>
        <dbReference type="EMBL" id="GAA2032246.1"/>
    </source>
</evidence>